<feature type="domain" description="MoxR-vWA-beta-propeller ternary system" evidence="1">
    <location>
        <begin position="10"/>
        <end position="179"/>
    </location>
</feature>
<evidence type="ECO:0000259" key="1">
    <source>
        <dbReference type="Pfam" id="PF19922"/>
    </source>
</evidence>
<dbReference type="EMBL" id="CP034752">
    <property type="protein sequence ID" value="QBH96341.1"/>
    <property type="molecule type" value="Genomic_DNA"/>
</dbReference>
<dbReference type="RefSeq" id="WP_130591289.1">
    <property type="nucleotide sequence ID" value="NZ_CP034752.1"/>
</dbReference>
<dbReference type="KEGG" id="prag:EKN56_07975"/>
<dbReference type="InterPro" id="IPR045547">
    <property type="entry name" value="bpX6"/>
</dbReference>
<proteinExistence type="predicted"/>
<evidence type="ECO:0000313" key="3">
    <source>
        <dbReference type="Proteomes" id="UP000293154"/>
    </source>
</evidence>
<gene>
    <name evidence="2" type="ORF">EKN56_07975</name>
</gene>
<keyword evidence="3" id="KW-1185">Reference proteome</keyword>
<name>A0A411WJG5_9GAMM</name>
<dbReference type="Pfam" id="PF19922">
    <property type="entry name" value="bpX6"/>
    <property type="match status" value="1"/>
</dbReference>
<evidence type="ECO:0000313" key="2">
    <source>
        <dbReference type="EMBL" id="QBH96341.1"/>
    </source>
</evidence>
<reference evidence="2 3" key="1">
    <citation type="submission" date="2019-03" db="EMBL/GenBank/DDBJ databases">
        <title>Pragia sp. nov. isolated from the gut tract of Carduelis flavirostris.</title>
        <authorList>
            <person name="Ge Y."/>
        </authorList>
    </citation>
    <scope>NUCLEOTIDE SEQUENCE [LARGE SCALE GENOMIC DNA]</scope>
    <source>
        <strain evidence="2 3">CF-458</strain>
    </source>
</reference>
<protein>
    <recommendedName>
        <fullName evidence="1">MoxR-vWA-beta-propeller ternary system domain-containing protein</fullName>
    </recommendedName>
</protein>
<dbReference type="Proteomes" id="UP000293154">
    <property type="component" value="Chromosome"/>
</dbReference>
<sequence>MMSNLPSSAIRHPQLTGEQDIVALWFPADWFNQQHRLMLILKHWQKEAQIYRFEQGDLLCYRDARRLYCEKIVGWPMIRLGRTYCSAPLETIEIATLPPADVWLVRSGQVEAMHFSNAEKVSLSNWIDIAGYDFQDTYDCYDALTLNQTELLAKTQDVRTMLGDKIPPVSNEQQQFLQAAKKRAQSNKTVNSSGSLASLASKLISGLISKKTTSAITDSDPQKGLSQVSHWQRWLAKLAMTSGLSSIMGRQHANYIRRMMEMFESDDIENALRHALPLGSDDVSQQQMLGRLQARQNLNVNQSYSGSGAFVGISSQLQQYLQQLYRQQFTRLDQTGRIDEALFVLAELLQVRQEALDYLEKHQRYQQAAELARSWRFPTAQIIRLYCCSGDWQTAVTIARLENGFASAVLLLEPNWPDAAKRLRVEWAQSLAKQGKWLDAVDAVWRLAEEQHQAQQWLLNAESAGGQLAARALVKRSLLLPDTLDIYQSYLSKLIHTADRYQDRAALAAELLAVQQHTPASRGLAKGLVRTMISDQFSGHAQLTGNEITKLIALSDDKVLKNDLPQGKFPSPELKSFEQQKKVIDIIAPEPGLHEIYDAAVLLDQRYLVALGEAGAAIVNSTGQIVSRYSVPAYRIVLAHSRQVALVLTRRDEIWLVNKLDLVLHTVTELGMVKMDVYAQQFDGIIWSIAEGNHIRVVDVERNMGTLWQVNDLPGNVTAVNTTLKEEQWLIMAKEPEFWRYSLPERRLTARDNISLFENSTWIGIDSHSSAIFCSEFVRDQQNGLVLCLHSNKSGYRGTTNRIALPDDMMEKQGRDLQIHLGVCTMLIFAPDEQGQEINLYSKNQTQMCASIHWSEDSTPNIRMLDDGWLIFDRKGRLLHLDWHRSGIRHISVR</sequence>
<accession>A0A411WJG5</accession>
<organism evidence="2 3">
    <name type="scientific">Limnobaculum zhutongyuii</name>
    <dbReference type="NCBI Taxonomy" id="2498113"/>
    <lineage>
        <taxon>Bacteria</taxon>
        <taxon>Pseudomonadati</taxon>
        <taxon>Pseudomonadota</taxon>
        <taxon>Gammaproteobacteria</taxon>
        <taxon>Enterobacterales</taxon>
        <taxon>Budviciaceae</taxon>
        <taxon>Limnobaculum</taxon>
    </lineage>
</organism>
<dbReference type="AlphaFoldDB" id="A0A411WJG5"/>